<dbReference type="Pfam" id="PF03235">
    <property type="entry name" value="GmrSD_N"/>
    <property type="match status" value="1"/>
</dbReference>
<dbReference type="STRING" id="180088.A0A1J8QB65"/>
<dbReference type="OrthoDB" id="5419821at2759"/>
<dbReference type="PANTHER" id="PTHR39639">
    <property type="entry name" value="CHROMOSOME 16, WHOLE GENOME SHOTGUN SEQUENCE"/>
    <property type="match status" value="1"/>
</dbReference>
<evidence type="ECO:0000256" key="1">
    <source>
        <dbReference type="SAM" id="MobiDB-lite"/>
    </source>
</evidence>
<gene>
    <name evidence="3" type="ORF">AZE42_07391</name>
</gene>
<accession>A0A1J8QB65</accession>
<dbReference type="AlphaFoldDB" id="A0A1J8QB65"/>
<feature type="compositionally biased region" description="Polar residues" evidence="1">
    <location>
        <begin position="472"/>
        <end position="481"/>
    </location>
</feature>
<evidence type="ECO:0000259" key="2">
    <source>
        <dbReference type="Pfam" id="PF03235"/>
    </source>
</evidence>
<feature type="compositionally biased region" description="Acidic residues" evidence="1">
    <location>
        <begin position="1"/>
        <end position="16"/>
    </location>
</feature>
<feature type="region of interest" description="Disordered" evidence="1">
    <location>
        <begin position="1"/>
        <end position="29"/>
    </location>
</feature>
<dbReference type="Proteomes" id="UP000183567">
    <property type="component" value="Unassembled WGS sequence"/>
</dbReference>
<evidence type="ECO:0000313" key="3">
    <source>
        <dbReference type="EMBL" id="OJA09012.1"/>
    </source>
</evidence>
<proteinExistence type="predicted"/>
<protein>
    <recommendedName>
        <fullName evidence="2">GmrSD restriction endonucleases N-terminal domain-containing protein</fullName>
    </recommendedName>
</protein>
<dbReference type="InterPro" id="IPR004919">
    <property type="entry name" value="GmrSD_N"/>
</dbReference>
<dbReference type="EMBL" id="LVVM01006055">
    <property type="protein sequence ID" value="OJA09012.1"/>
    <property type="molecule type" value="Genomic_DNA"/>
</dbReference>
<name>A0A1J8QB65_9AGAM</name>
<comment type="caution">
    <text evidence="3">The sequence shown here is derived from an EMBL/GenBank/DDBJ whole genome shotgun (WGS) entry which is preliminary data.</text>
</comment>
<dbReference type="PANTHER" id="PTHR39639:SF1">
    <property type="entry name" value="DUF262 DOMAIN-CONTAINING PROTEIN"/>
    <property type="match status" value="1"/>
</dbReference>
<feature type="region of interest" description="Disordered" evidence="1">
    <location>
        <begin position="396"/>
        <end position="481"/>
    </location>
</feature>
<feature type="domain" description="GmrSD restriction endonucleases N-terminal" evidence="2">
    <location>
        <begin position="55"/>
        <end position="200"/>
    </location>
</feature>
<sequence length="481" mass="53794">MSSESEAGDELFDELESNSTRPKRGGKASNGGYKLRNVLKLPRATTYTTQALYEQIISSDINLEPEYQRDVVWSETKQIGLIDSILRNFYIPPVIFVSHQHEDGSETKTCVDGKQRLTSIQRFMDGQIPHKDPQSSDKYWYKLNAANQTGRSASHILPERYRRIFANKQIVCVEYQDLADSEEREIFQRVQLGMALSPAEKLQVVNTPVASFIRKLQVEYFGEDKPLGGDTLDWDRSRGGDFRCIAHALYGIAKYPSISTVGTVAQIDTWLHNPTRAARSKNKNKASDDDGDIMEDERYILCIHDTFRVFSQLVGDRDLCPLFLPSSWRVSPVEFIAICLLISVEKDKLKPRALAEKIGRMRELVRKEHVDIRMNSRVAKTLLDFVKGLQVANTSGTKRKLEEDALPDGRQPKAQKGDPLPAHSGAAVSPIPTLPPPRPSGISDRLAAQQEAKKTISGPPTARLPPSAPAAQRNSVIGTSR</sequence>
<organism evidence="3 4">
    <name type="scientific">Rhizopogon vesiculosus</name>
    <dbReference type="NCBI Taxonomy" id="180088"/>
    <lineage>
        <taxon>Eukaryota</taxon>
        <taxon>Fungi</taxon>
        <taxon>Dikarya</taxon>
        <taxon>Basidiomycota</taxon>
        <taxon>Agaricomycotina</taxon>
        <taxon>Agaricomycetes</taxon>
        <taxon>Agaricomycetidae</taxon>
        <taxon>Boletales</taxon>
        <taxon>Suillineae</taxon>
        <taxon>Rhizopogonaceae</taxon>
        <taxon>Rhizopogon</taxon>
    </lineage>
</organism>
<reference evidence="3 4" key="1">
    <citation type="submission" date="2016-03" db="EMBL/GenBank/DDBJ databases">
        <title>Comparative genomics of the ectomycorrhizal sister species Rhizopogon vinicolor and Rhizopogon vesiculosus (Basidiomycota: Boletales) reveals a divergence of the mating type B locus.</title>
        <authorList>
            <person name="Mujic A.B."/>
            <person name="Kuo A."/>
            <person name="Tritt A."/>
            <person name="Lipzen A."/>
            <person name="Chen C."/>
            <person name="Johnson J."/>
            <person name="Sharma A."/>
            <person name="Barry K."/>
            <person name="Grigoriev I.V."/>
            <person name="Spatafora J.W."/>
        </authorList>
    </citation>
    <scope>NUCLEOTIDE SEQUENCE [LARGE SCALE GENOMIC DNA]</scope>
    <source>
        <strain evidence="3 4">AM-OR11-056</strain>
    </source>
</reference>
<evidence type="ECO:0000313" key="4">
    <source>
        <dbReference type="Proteomes" id="UP000183567"/>
    </source>
</evidence>
<keyword evidence="4" id="KW-1185">Reference proteome</keyword>